<evidence type="ECO:0000259" key="2">
    <source>
        <dbReference type="PROSITE" id="PS51471"/>
    </source>
</evidence>
<proteinExistence type="inferred from homology"/>
<dbReference type="Gene3D" id="2.60.120.620">
    <property type="entry name" value="q2cbj1_9rhob like domain"/>
    <property type="match status" value="1"/>
</dbReference>
<evidence type="ECO:0000256" key="1">
    <source>
        <dbReference type="RuleBase" id="RU003682"/>
    </source>
</evidence>
<dbReference type="InterPro" id="IPR044862">
    <property type="entry name" value="Pro_4_hyd_alph_FE2OG_OXY"/>
</dbReference>
<keyword evidence="1" id="KW-0479">Metal-binding</keyword>
<gene>
    <name evidence="3" type="ORF">SAMN04489710_11529</name>
</gene>
<comment type="similarity">
    <text evidence="1">Belongs to the iron/ascorbate-dependent oxidoreductase family.</text>
</comment>
<feature type="domain" description="Fe2OG dioxygenase" evidence="2">
    <location>
        <begin position="97"/>
        <end position="239"/>
    </location>
</feature>
<reference evidence="4" key="1">
    <citation type="submission" date="2016-10" db="EMBL/GenBank/DDBJ databases">
        <authorList>
            <person name="Varghese N."/>
            <person name="Submissions S."/>
        </authorList>
    </citation>
    <scope>NUCLEOTIDE SEQUENCE [LARGE SCALE GENOMIC DNA]</scope>
    <source>
        <strain evidence="4">DSM 7481</strain>
    </source>
</reference>
<dbReference type="GO" id="GO:0046872">
    <property type="term" value="F:metal ion binding"/>
    <property type="evidence" value="ECO:0007669"/>
    <property type="project" value="UniProtKB-KW"/>
</dbReference>
<keyword evidence="1" id="KW-0560">Oxidoreductase</keyword>
<dbReference type="AlphaFoldDB" id="A0A1I1XZ20"/>
<name>A0A1I1XZ20_9BURK</name>
<protein>
    <submittedName>
        <fullName evidence="3">2OG-Fe(II) oxygenase superfamily protein</fullName>
    </submittedName>
</protein>
<dbReference type="PROSITE" id="PS51471">
    <property type="entry name" value="FE2OG_OXY"/>
    <property type="match status" value="1"/>
</dbReference>
<evidence type="ECO:0000313" key="3">
    <source>
        <dbReference type="EMBL" id="SFE12596.1"/>
    </source>
</evidence>
<dbReference type="Proteomes" id="UP000199517">
    <property type="component" value="Unassembled WGS sequence"/>
</dbReference>
<evidence type="ECO:0000313" key="4">
    <source>
        <dbReference type="Proteomes" id="UP000199517"/>
    </source>
</evidence>
<dbReference type="STRING" id="32040.SAMN04489710_11529"/>
<dbReference type="RefSeq" id="WP_092955895.1">
    <property type="nucleotide sequence ID" value="NZ_FOMQ01000015.1"/>
</dbReference>
<organism evidence="3 4">
    <name type="scientific">Paracidovorax konjaci</name>
    <dbReference type="NCBI Taxonomy" id="32040"/>
    <lineage>
        <taxon>Bacteria</taxon>
        <taxon>Pseudomonadati</taxon>
        <taxon>Pseudomonadota</taxon>
        <taxon>Betaproteobacteria</taxon>
        <taxon>Burkholderiales</taxon>
        <taxon>Comamonadaceae</taxon>
        <taxon>Paracidovorax</taxon>
    </lineage>
</organism>
<dbReference type="GO" id="GO:0016491">
    <property type="term" value="F:oxidoreductase activity"/>
    <property type="evidence" value="ECO:0007669"/>
    <property type="project" value="UniProtKB-KW"/>
</dbReference>
<sequence length="270" mass="29949">MHAAASLRGGAVAPLPFPHRVIDDYLPPAAHRAFRDRLDALLAGGLSAHRNPERLAKIGGYDCFHWVIPPDAPDALQHFYRRAFSDDVSQAFGLEFTPEVNAQINHHPVGSRNGTWHSDYVHCFHSEDPLSAEGMRPWYFGCEYQAGTPLAGGSPAPILKRVRTAAFLYYLDGEGWSEGDGGETGLGYDSPFNDGIQIHTAVAPRPNRLLVFECCPHSFHRVLGNRRWPRSLVIGWLHSTPEYAESRHGVTPTYWPAPAALGQYSYHEAT</sequence>
<dbReference type="InterPro" id="IPR005123">
    <property type="entry name" value="Oxoglu/Fe-dep_dioxygenase_dom"/>
</dbReference>
<accession>A0A1I1XZ20</accession>
<dbReference type="OrthoDB" id="9783171at2"/>
<keyword evidence="1" id="KW-0408">Iron</keyword>
<keyword evidence="4" id="KW-1185">Reference proteome</keyword>
<dbReference type="Pfam" id="PF13640">
    <property type="entry name" value="2OG-FeII_Oxy_3"/>
    <property type="match status" value="1"/>
</dbReference>
<dbReference type="EMBL" id="FOMQ01000015">
    <property type="protein sequence ID" value="SFE12596.1"/>
    <property type="molecule type" value="Genomic_DNA"/>
</dbReference>